<dbReference type="HOGENOM" id="CLU_031364_1_0_3"/>
<dbReference type="GO" id="GO:0030313">
    <property type="term" value="C:cell envelope"/>
    <property type="evidence" value="ECO:0007669"/>
    <property type="project" value="UniProtKB-SubCell"/>
</dbReference>
<sequence>MLKKKSLNLWLIGLLVLAGLVASTTTFYGLSFFRQGVGESNTSAPTIKKLVTRKITALGRLQPLTEVIRLSAPQTLENDRVAQLFIKEGDKLKKGQIIATLDSKQSLQLALKEAQEQVRVAQSRYDQIKAGAKAGDIQAQKATITKLQAELQGEIATQKANIARWQSEVTNAQAEYNRSQSLYQQGAIAVSDFDRKRLALETAQAQLAQASAQQNGTVATLEAQITEAKEVLNRIAEVRPVDLQAAKTEIDRANAAVKRVQNDLNQADIKAPIAGQIIKIHTRPGEKLTDEGIADLGQTNDMVAIAEVYQTDIAKIHVGQKALITSQAFTGQVKGTVYELGLEVIRQNVFSNQPGENLDRRVVEVKVRLQPEDSERVSRLTNLQVQVAIEI</sequence>
<comment type="subcellular location">
    <subcellularLocation>
        <location evidence="1">Cell envelope</location>
    </subcellularLocation>
</comment>
<proteinExistence type="predicted"/>
<accession>B2J027</accession>
<dbReference type="EMBL" id="CP001037">
    <property type="protein sequence ID" value="ACC81798.1"/>
    <property type="molecule type" value="Genomic_DNA"/>
</dbReference>
<protein>
    <submittedName>
        <fullName evidence="4">Gram-negative RTX secretion protein D</fullName>
    </submittedName>
</protein>
<dbReference type="KEGG" id="npu:Npun_F3372"/>
<evidence type="ECO:0000313" key="4">
    <source>
        <dbReference type="EMBL" id="ACC81798.1"/>
    </source>
</evidence>
<gene>
    <name evidence="4" type="ordered locus">Npun_F3372</name>
</gene>
<evidence type="ECO:0000256" key="2">
    <source>
        <dbReference type="ARBA" id="ARBA00023054"/>
    </source>
</evidence>
<dbReference type="PANTHER" id="PTHR32347:SF27">
    <property type="entry name" value="RND EFFLUX PUMP MEMBRANE FUSION PROTEIN BARREL-SANDWICH DOMAIN-CONTAINING PROTEIN"/>
    <property type="match status" value="1"/>
</dbReference>
<dbReference type="PANTHER" id="PTHR32347">
    <property type="entry name" value="EFFLUX SYSTEM COMPONENT YKNX-RELATED"/>
    <property type="match status" value="1"/>
</dbReference>
<dbReference type="Gene3D" id="2.40.50.100">
    <property type="match status" value="1"/>
</dbReference>
<dbReference type="PhylomeDB" id="B2J027"/>
<keyword evidence="5" id="KW-1185">Reference proteome</keyword>
<dbReference type="NCBIfam" id="TIGR02971">
    <property type="entry name" value="heterocyst_DevB"/>
    <property type="match status" value="1"/>
</dbReference>
<dbReference type="PRINTS" id="PR01490">
    <property type="entry name" value="RTXTOXIND"/>
</dbReference>
<dbReference type="RefSeq" id="WP_012409774.1">
    <property type="nucleotide sequence ID" value="NC_010628.1"/>
</dbReference>
<dbReference type="STRING" id="63737.Npun_F3372"/>
<dbReference type="InterPro" id="IPR050465">
    <property type="entry name" value="UPF0194_transport"/>
</dbReference>
<dbReference type="Proteomes" id="UP000001191">
    <property type="component" value="Chromosome"/>
</dbReference>
<reference evidence="5" key="1">
    <citation type="submission" date="2008-04" db="EMBL/GenBank/DDBJ databases">
        <title>Complete sequence of chromosome of Nostoc punctiforme ATCC 29133.</title>
        <authorList>
            <consortium name="US DOE Joint Genome Institute"/>
            <person name="Copeland A."/>
            <person name="Lucas S."/>
            <person name="Lapidus A."/>
            <person name="Glavina del Rio T."/>
            <person name="Dalin E."/>
            <person name="Tice H."/>
            <person name="Pitluck S."/>
            <person name="Chain P."/>
            <person name="Malfatti S."/>
            <person name="Shin M."/>
            <person name="Vergez L."/>
            <person name="Schmutz J."/>
            <person name="Larimer F."/>
            <person name="Land M."/>
            <person name="Hauser L."/>
            <person name="Kyrpides N."/>
            <person name="Kim E."/>
            <person name="Meeks J.C."/>
            <person name="Elhai J."/>
            <person name="Campbell E.L."/>
            <person name="Thiel T."/>
            <person name="Longmire J."/>
            <person name="Potts M."/>
            <person name="Atlas R."/>
        </authorList>
    </citation>
    <scope>NUCLEOTIDE SEQUENCE [LARGE SCALE GENOMIC DNA]</scope>
    <source>
        <strain evidence="5">ATCC 29133 / PCC 73102</strain>
    </source>
</reference>
<dbReference type="eggNOG" id="COG0845">
    <property type="taxonomic scope" value="Bacteria"/>
</dbReference>
<dbReference type="SUPFAM" id="SSF111369">
    <property type="entry name" value="HlyD-like secretion proteins"/>
    <property type="match status" value="1"/>
</dbReference>
<organism evidence="4 5">
    <name type="scientific">Nostoc punctiforme (strain ATCC 29133 / PCC 73102)</name>
    <dbReference type="NCBI Taxonomy" id="63737"/>
    <lineage>
        <taxon>Bacteria</taxon>
        <taxon>Bacillati</taxon>
        <taxon>Cyanobacteriota</taxon>
        <taxon>Cyanophyceae</taxon>
        <taxon>Nostocales</taxon>
        <taxon>Nostocaceae</taxon>
        <taxon>Nostoc</taxon>
    </lineage>
</organism>
<evidence type="ECO:0000313" key="5">
    <source>
        <dbReference type="Proteomes" id="UP000001191"/>
    </source>
</evidence>
<feature type="coiled-coil region" evidence="3">
    <location>
        <begin position="104"/>
        <end position="270"/>
    </location>
</feature>
<keyword evidence="2 3" id="KW-0175">Coiled coil</keyword>
<dbReference type="InterPro" id="IPR014315">
    <property type="entry name" value="ABC_heterocyst_DevB"/>
</dbReference>
<name>B2J027_NOSP7</name>
<dbReference type="EnsemblBacteria" id="ACC81798">
    <property type="protein sequence ID" value="ACC81798"/>
    <property type="gene ID" value="Npun_F3372"/>
</dbReference>
<evidence type="ECO:0000256" key="3">
    <source>
        <dbReference type="SAM" id="Coils"/>
    </source>
</evidence>
<dbReference type="AlphaFoldDB" id="B2J027"/>
<evidence type="ECO:0000256" key="1">
    <source>
        <dbReference type="ARBA" id="ARBA00004196"/>
    </source>
</evidence>
<dbReference type="Gene3D" id="2.40.30.170">
    <property type="match status" value="1"/>
</dbReference>
<reference evidence="4 5" key="2">
    <citation type="journal article" date="2013" name="Plant Physiol.">
        <title>A Nostoc punctiforme Sugar Transporter Necessary to Establish a Cyanobacterium-Plant Symbiosis.</title>
        <authorList>
            <person name="Ekman M."/>
            <person name="Picossi S."/>
            <person name="Campbell E.L."/>
            <person name="Meeks J.C."/>
            <person name="Flores E."/>
        </authorList>
    </citation>
    <scope>NUCLEOTIDE SEQUENCE [LARGE SCALE GENOMIC DNA]</scope>
    <source>
        <strain evidence="5">ATCC 29133 / PCC 73102</strain>
    </source>
</reference>
<dbReference type="Gene3D" id="1.10.287.470">
    <property type="entry name" value="Helix hairpin bin"/>
    <property type="match status" value="1"/>
</dbReference>